<dbReference type="InterPro" id="IPR051017">
    <property type="entry name" value="Aldolase-II_Adducin_sf"/>
</dbReference>
<dbReference type="EMBL" id="BAAANN010000008">
    <property type="protein sequence ID" value="GAA1954479.1"/>
    <property type="molecule type" value="Genomic_DNA"/>
</dbReference>
<dbReference type="InterPro" id="IPR001303">
    <property type="entry name" value="Aldolase_II/adducin_N"/>
</dbReference>
<sequence length="245" mass="27244">MSDRSPDEERTYRKRRLAASMRLFARYGFDEGVGGHMTVRDPERPDRFWINPLGRHFGHVRVRDLLLVDGDGTVVAGEGRVNQAGYTIHAELHAAYPDVVSAVHTHSIHGRAWAALGRPLDPITQDACAFYRDHAVFAEYGGVVLDAEEGKRIAATLGENKAVILRNHGLLTVGGSPAEAAWWFISMERCCQVQLLAEASASEPVLIPDAEARSAWELLGTPSMGRFNFRPLYEWIVRAEPDLLE</sequence>
<evidence type="ECO:0000313" key="4">
    <source>
        <dbReference type="Proteomes" id="UP001501116"/>
    </source>
</evidence>
<dbReference type="SMART" id="SM01007">
    <property type="entry name" value="Aldolase_II"/>
    <property type="match status" value="1"/>
</dbReference>
<dbReference type="RefSeq" id="WP_344416999.1">
    <property type="nucleotide sequence ID" value="NZ_BAAANN010000008.1"/>
</dbReference>
<name>A0ABN2QMU0_9PSEU</name>
<reference evidence="3 4" key="1">
    <citation type="journal article" date="2019" name="Int. J. Syst. Evol. Microbiol.">
        <title>The Global Catalogue of Microorganisms (GCM) 10K type strain sequencing project: providing services to taxonomists for standard genome sequencing and annotation.</title>
        <authorList>
            <consortium name="The Broad Institute Genomics Platform"/>
            <consortium name="The Broad Institute Genome Sequencing Center for Infectious Disease"/>
            <person name="Wu L."/>
            <person name="Ma J."/>
        </authorList>
    </citation>
    <scope>NUCLEOTIDE SEQUENCE [LARGE SCALE GENOMIC DNA]</scope>
    <source>
        <strain evidence="3 4">JCM 14545</strain>
    </source>
</reference>
<dbReference type="InterPro" id="IPR036409">
    <property type="entry name" value="Aldolase_II/adducin_N_sf"/>
</dbReference>
<dbReference type="NCBIfam" id="NF004855">
    <property type="entry name" value="PRK06208.1"/>
    <property type="match status" value="1"/>
</dbReference>
<organism evidence="3 4">
    <name type="scientific">Amycolatopsis minnesotensis</name>
    <dbReference type="NCBI Taxonomy" id="337894"/>
    <lineage>
        <taxon>Bacteria</taxon>
        <taxon>Bacillati</taxon>
        <taxon>Actinomycetota</taxon>
        <taxon>Actinomycetes</taxon>
        <taxon>Pseudonocardiales</taxon>
        <taxon>Pseudonocardiaceae</taxon>
        <taxon>Amycolatopsis</taxon>
    </lineage>
</organism>
<protein>
    <submittedName>
        <fullName evidence="3">Class II aldolase/adducin family protein</fullName>
    </submittedName>
</protein>
<dbReference type="Proteomes" id="UP001501116">
    <property type="component" value="Unassembled WGS sequence"/>
</dbReference>
<evidence type="ECO:0000259" key="2">
    <source>
        <dbReference type="SMART" id="SM01007"/>
    </source>
</evidence>
<accession>A0ABN2QMU0</accession>
<dbReference type="PANTHER" id="PTHR10672">
    <property type="entry name" value="ADDUCIN"/>
    <property type="match status" value="1"/>
</dbReference>
<evidence type="ECO:0000256" key="1">
    <source>
        <dbReference type="ARBA" id="ARBA00037961"/>
    </source>
</evidence>
<evidence type="ECO:0000313" key="3">
    <source>
        <dbReference type="EMBL" id="GAA1954479.1"/>
    </source>
</evidence>
<dbReference type="PANTHER" id="PTHR10672:SF3">
    <property type="entry name" value="PROTEIN HU-LI TAI SHAO"/>
    <property type="match status" value="1"/>
</dbReference>
<gene>
    <name evidence="3" type="ORF">GCM10009754_24950</name>
</gene>
<dbReference type="Pfam" id="PF00596">
    <property type="entry name" value="Aldolase_II"/>
    <property type="match status" value="1"/>
</dbReference>
<comment type="similarity">
    <text evidence="1">Belongs to the aldolase class II family.</text>
</comment>
<keyword evidence="4" id="KW-1185">Reference proteome</keyword>
<feature type="domain" description="Class II aldolase/adducin N-terminal" evidence="2">
    <location>
        <begin position="15"/>
        <end position="195"/>
    </location>
</feature>
<comment type="caution">
    <text evidence="3">The sequence shown here is derived from an EMBL/GenBank/DDBJ whole genome shotgun (WGS) entry which is preliminary data.</text>
</comment>
<proteinExistence type="inferred from homology"/>
<dbReference type="Gene3D" id="3.40.225.10">
    <property type="entry name" value="Class II aldolase/adducin N-terminal domain"/>
    <property type="match status" value="1"/>
</dbReference>
<dbReference type="SUPFAM" id="SSF53639">
    <property type="entry name" value="AraD/HMP-PK domain-like"/>
    <property type="match status" value="1"/>
</dbReference>